<evidence type="ECO:0000313" key="1">
    <source>
        <dbReference type="EMBL" id="KAF5099685.1"/>
    </source>
</evidence>
<gene>
    <name evidence="1" type="ORF">D0Z00_001568</name>
</gene>
<keyword evidence="2" id="KW-1185">Reference proteome</keyword>
<accession>A0ACB6V6Q4</accession>
<name>A0ACB6V6Q4_9ASCO</name>
<organism evidence="1 2">
    <name type="scientific">Geotrichum galactomycetum</name>
    <dbReference type="NCBI Taxonomy" id="27317"/>
    <lineage>
        <taxon>Eukaryota</taxon>
        <taxon>Fungi</taxon>
        <taxon>Dikarya</taxon>
        <taxon>Ascomycota</taxon>
        <taxon>Saccharomycotina</taxon>
        <taxon>Dipodascomycetes</taxon>
        <taxon>Dipodascales</taxon>
        <taxon>Dipodascaceae</taxon>
        <taxon>Geotrichum</taxon>
    </lineage>
</organism>
<proteinExistence type="predicted"/>
<evidence type="ECO:0000313" key="2">
    <source>
        <dbReference type="Proteomes" id="UP000744676"/>
    </source>
</evidence>
<reference evidence="1 2" key="1">
    <citation type="journal article" date="2020" name="Front. Microbiol.">
        <title>Phenotypic and Genetic Characterization of the Cheese Ripening Yeast Geotrichum candidum.</title>
        <authorList>
            <person name="Perkins V."/>
            <person name="Vignola S."/>
            <person name="Lessard M.H."/>
            <person name="Plante P.L."/>
            <person name="Corbeil J."/>
            <person name="Dugat-Bony E."/>
            <person name="Frenette M."/>
            <person name="Labrie S."/>
        </authorList>
    </citation>
    <scope>NUCLEOTIDE SEQUENCE [LARGE SCALE GENOMIC DNA]</scope>
    <source>
        <strain evidence="1 2">LMA-1147</strain>
    </source>
</reference>
<dbReference type="EMBL" id="QVQA01000030">
    <property type="protein sequence ID" value="KAF5099685.1"/>
    <property type="molecule type" value="Genomic_DNA"/>
</dbReference>
<comment type="caution">
    <text evidence="1">The sequence shown here is derived from an EMBL/GenBank/DDBJ whole genome shotgun (WGS) entry which is preliminary data.</text>
</comment>
<sequence length="395" mass="44629">MTFRLRSLTSREEIDFNHTLNYNEWGRSITLEQYLEREIHLGNQPLCANDGVKFWSYEQQDPNTKAWIVVSCCESLTRPAMYKVKGSPVRNTTSISLGAVFTPIEHRGKGYAKDMLDLVMEKLDEEKGAFAQYDQLSPDALEHSFSALWSDVGYYYNKFGYALTENHEITFPVPEVAPAGEDEAAVADKFIEEEDIAAFAEQDTAKFAWDLDAWTEADGTTRVAITPGADVHELTHARVTFLAPLLRPTEHANIHTVHYGAQRDGVTLLWSQDFANNKLNILRVYSEREFAPDSAEETAFLQTLMALLQAAAREARRWNLKKVALWLQDLPGPDDAKPALLKKVSAQIKTDIGYDAAVHERDASWPMVRFWKGQTALAGGSEQVKLVKDGKYAWY</sequence>
<protein>
    <submittedName>
        <fullName evidence="1">Uncharacterized protein</fullName>
    </submittedName>
</protein>
<dbReference type="Proteomes" id="UP000744676">
    <property type="component" value="Unassembled WGS sequence"/>
</dbReference>